<protein>
    <submittedName>
        <fullName evidence="1">Uncharacterized protein</fullName>
    </submittedName>
</protein>
<dbReference type="EMBL" id="JABFDB010000024">
    <property type="protein sequence ID" value="NYZ23100.1"/>
    <property type="molecule type" value="Genomic_DNA"/>
</dbReference>
<evidence type="ECO:0000313" key="2">
    <source>
        <dbReference type="Proteomes" id="UP000584642"/>
    </source>
</evidence>
<accession>A0ABX2TFI0</accession>
<keyword evidence="2" id="KW-1185">Reference proteome</keyword>
<proteinExistence type="predicted"/>
<dbReference type="Proteomes" id="UP000584642">
    <property type="component" value="Unassembled WGS sequence"/>
</dbReference>
<reference evidence="1 2" key="1">
    <citation type="submission" date="2020-05" db="EMBL/GenBank/DDBJ databases">
        <title>Azospirillum oleiclasticum sp. nov, a nitrogen-fixing and heavy crude oil-emulsifying bacterium isolated from the crude oil of Yumen Oilfield.</title>
        <authorList>
            <person name="Wu D."/>
            <person name="Cai M."/>
            <person name="Zhang X."/>
        </authorList>
    </citation>
    <scope>NUCLEOTIDE SEQUENCE [LARGE SCALE GENOMIC DNA]</scope>
    <source>
        <strain evidence="1 2">ROY-1-1-2</strain>
    </source>
</reference>
<comment type="caution">
    <text evidence="1">The sequence shown here is derived from an EMBL/GenBank/DDBJ whole genome shotgun (WGS) entry which is preliminary data.</text>
</comment>
<sequence length="99" mass="10846">MSFPDLLEPVLDAADADDNAFDEAVNEVAEALALCEALVLDNGGRPGHGVTDEEAVLSALDTYIRVLLHLGEVQEAADLGEVMERLHNANERRRRPRRP</sequence>
<evidence type="ECO:0000313" key="1">
    <source>
        <dbReference type="EMBL" id="NYZ23100.1"/>
    </source>
</evidence>
<gene>
    <name evidence="1" type="ORF">HND93_25615</name>
</gene>
<organism evidence="1 2">
    <name type="scientific">Azospirillum oleiclasticum</name>
    <dbReference type="NCBI Taxonomy" id="2735135"/>
    <lineage>
        <taxon>Bacteria</taxon>
        <taxon>Pseudomonadati</taxon>
        <taxon>Pseudomonadota</taxon>
        <taxon>Alphaproteobacteria</taxon>
        <taxon>Rhodospirillales</taxon>
        <taxon>Azospirillaceae</taxon>
        <taxon>Azospirillum</taxon>
    </lineage>
</organism>
<name>A0ABX2TFI0_9PROT</name>